<gene>
    <name evidence="1" type="ORF">QYT958_LOCUS41313</name>
</gene>
<organism evidence="1 2">
    <name type="scientific">Rotaria socialis</name>
    <dbReference type="NCBI Taxonomy" id="392032"/>
    <lineage>
        <taxon>Eukaryota</taxon>
        <taxon>Metazoa</taxon>
        <taxon>Spiralia</taxon>
        <taxon>Gnathifera</taxon>
        <taxon>Rotifera</taxon>
        <taxon>Eurotatoria</taxon>
        <taxon>Bdelloidea</taxon>
        <taxon>Philodinida</taxon>
        <taxon>Philodinidae</taxon>
        <taxon>Rotaria</taxon>
    </lineage>
</organism>
<reference evidence="1" key="1">
    <citation type="submission" date="2021-02" db="EMBL/GenBank/DDBJ databases">
        <authorList>
            <person name="Nowell W R."/>
        </authorList>
    </citation>
    <scope>NUCLEOTIDE SEQUENCE</scope>
</reference>
<sequence length="73" mass="8270">LLKLSLIPNDRLAVDVLPSLINGGKFQAKYKFVKSYHQVPADEYDPINPTICNLSYYQARELSGKFEPPRSSD</sequence>
<feature type="non-terminal residue" evidence="1">
    <location>
        <position position="1"/>
    </location>
</feature>
<protein>
    <submittedName>
        <fullName evidence="1">Uncharacterized protein</fullName>
    </submittedName>
</protein>
<dbReference type="AlphaFoldDB" id="A0A822CC62"/>
<dbReference type="Proteomes" id="UP000663848">
    <property type="component" value="Unassembled WGS sequence"/>
</dbReference>
<feature type="non-terminal residue" evidence="1">
    <location>
        <position position="73"/>
    </location>
</feature>
<accession>A0A822CC62</accession>
<evidence type="ECO:0000313" key="2">
    <source>
        <dbReference type="Proteomes" id="UP000663848"/>
    </source>
</evidence>
<proteinExistence type="predicted"/>
<name>A0A822CC62_9BILA</name>
<comment type="caution">
    <text evidence="1">The sequence shown here is derived from an EMBL/GenBank/DDBJ whole genome shotgun (WGS) entry which is preliminary data.</text>
</comment>
<evidence type="ECO:0000313" key="1">
    <source>
        <dbReference type="EMBL" id="CAF5039925.1"/>
    </source>
</evidence>
<dbReference type="EMBL" id="CAJOBR010046492">
    <property type="protein sequence ID" value="CAF5039925.1"/>
    <property type="molecule type" value="Genomic_DNA"/>
</dbReference>